<feature type="domain" description="Sodium/calcium exchanger membrane region" evidence="10">
    <location>
        <begin position="100"/>
        <end position="239"/>
    </location>
</feature>
<proteinExistence type="inferred from homology"/>
<dbReference type="InterPro" id="IPR051359">
    <property type="entry name" value="CaCA_antiporter"/>
</dbReference>
<evidence type="ECO:0000256" key="3">
    <source>
        <dbReference type="ARBA" id="ARBA00022448"/>
    </source>
</evidence>
<evidence type="ECO:0000313" key="11">
    <source>
        <dbReference type="EMBL" id="ODV69889.1"/>
    </source>
</evidence>
<keyword evidence="12" id="KW-1185">Reference proteome</keyword>
<name>A0A1E4RRH4_9ASCO</name>
<feature type="transmembrane region" description="Helical" evidence="8">
    <location>
        <begin position="168"/>
        <end position="189"/>
    </location>
</feature>
<feature type="transmembrane region" description="Helical" evidence="8">
    <location>
        <begin position="201"/>
        <end position="219"/>
    </location>
</feature>
<evidence type="ECO:0000256" key="4">
    <source>
        <dbReference type="ARBA" id="ARBA00022692"/>
    </source>
</evidence>
<keyword evidence="5 8" id="KW-1133">Transmembrane helix</keyword>
<dbReference type="GO" id="GO:0016020">
    <property type="term" value="C:membrane"/>
    <property type="evidence" value="ECO:0007669"/>
    <property type="project" value="UniProtKB-SubCell"/>
</dbReference>
<feature type="region of interest" description="Disordered" evidence="7">
    <location>
        <begin position="373"/>
        <end position="404"/>
    </location>
</feature>
<keyword evidence="4 8" id="KW-0812">Transmembrane</keyword>
<evidence type="ECO:0000256" key="7">
    <source>
        <dbReference type="SAM" id="MobiDB-lite"/>
    </source>
</evidence>
<dbReference type="AlphaFoldDB" id="A0A1E4RRH4"/>
<dbReference type="InterPro" id="IPR044880">
    <property type="entry name" value="NCX_ion-bd_dom_sf"/>
</dbReference>
<organism evidence="11 12">
    <name type="scientific">Hyphopichia burtonii NRRL Y-1933</name>
    <dbReference type="NCBI Taxonomy" id="984485"/>
    <lineage>
        <taxon>Eukaryota</taxon>
        <taxon>Fungi</taxon>
        <taxon>Dikarya</taxon>
        <taxon>Ascomycota</taxon>
        <taxon>Saccharomycotina</taxon>
        <taxon>Pichiomycetes</taxon>
        <taxon>Debaryomycetaceae</taxon>
        <taxon>Hyphopichia</taxon>
    </lineage>
</organism>
<feature type="transmembrane region" description="Helical" evidence="8">
    <location>
        <begin position="225"/>
        <end position="244"/>
    </location>
</feature>
<evidence type="ECO:0000256" key="8">
    <source>
        <dbReference type="SAM" id="Phobius"/>
    </source>
</evidence>
<dbReference type="OrthoDB" id="407410at2759"/>
<protein>
    <recommendedName>
        <fullName evidence="10">Sodium/calcium exchanger membrane region domain-containing protein</fullName>
    </recommendedName>
</protein>
<feature type="transmembrane region" description="Helical" evidence="8">
    <location>
        <begin position="541"/>
        <end position="565"/>
    </location>
</feature>
<evidence type="ECO:0000313" key="12">
    <source>
        <dbReference type="Proteomes" id="UP000095085"/>
    </source>
</evidence>
<dbReference type="RefSeq" id="XP_020078956.1">
    <property type="nucleotide sequence ID" value="XM_020223890.1"/>
</dbReference>
<comment type="subcellular location">
    <subcellularLocation>
        <location evidence="1">Membrane</location>
        <topology evidence="1">Multi-pass membrane protein</topology>
    </subcellularLocation>
</comment>
<feature type="chain" id="PRO_5009162426" description="Sodium/calcium exchanger membrane region domain-containing protein" evidence="9">
    <location>
        <begin position="24"/>
        <end position="695"/>
    </location>
</feature>
<keyword evidence="3" id="KW-0813">Transport</keyword>
<dbReference type="PANTHER" id="PTHR12266:SF0">
    <property type="entry name" value="MITOCHONDRIAL SODIUM_CALCIUM EXCHANGER PROTEIN"/>
    <property type="match status" value="1"/>
</dbReference>
<dbReference type="Gene3D" id="1.20.1420.30">
    <property type="entry name" value="NCX, central ion-binding region"/>
    <property type="match status" value="2"/>
</dbReference>
<accession>A0A1E4RRH4</accession>
<evidence type="ECO:0000259" key="10">
    <source>
        <dbReference type="Pfam" id="PF01699"/>
    </source>
</evidence>
<keyword evidence="9" id="KW-0732">Signal</keyword>
<feature type="transmembrane region" description="Helical" evidence="8">
    <location>
        <begin position="644"/>
        <end position="663"/>
    </location>
</feature>
<feature type="transmembrane region" description="Helical" evidence="8">
    <location>
        <begin position="571"/>
        <end position="594"/>
    </location>
</feature>
<evidence type="ECO:0000256" key="1">
    <source>
        <dbReference type="ARBA" id="ARBA00004141"/>
    </source>
</evidence>
<evidence type="ECO:0000256" key="5">
    <source>
        <dbReference type="ARBA" id="ARBA00022989"/>
    </source>
</evidence>
<evidence type="ECO:0000256" key="2">
    <source>
        <dbReference type="ARBA" id="ARBA00008170"/>
    </source>
</evidence>
<feature type="transmembrane region" description="Helical" evidence="8">
    <location>
        <begin position="508"/>
        <end position="529"/>
    </location>
</feature>
<feature type="signal peptide" evidence="9">
    <location>
        <begin position="1"/>
        <end position="23"/>
    </location>
</feature>
<dbReference type="InterPro" id="IPR004837">
    <property type="entry name" value="NaCa_Exmemb"/>
</dbReference>
<dbReference type="GO" id="GO:0006874">
    <property type="term" value="P:intracellular calcium ion homeostasis"/>
    <property type="evidence" value="ECO:0007669"/>
    <property type="project" value="TreeGrafter"/>
</dbReference>
<reference evidence="12" key="1">
    <citation type="submission" date="2016-05" db="EMBL/GenBank/DDBJ databases">
        <title>Comparative genomics of biotechnologically important yeasts.</title>
        <authorList>
            <consortium name="DOE Joint Genome Institute"/>
            <person name="Riley R."/>
            <person name="Haridas S."/>
            <person name="Wolfe K.H."/>
            <person name="Lopes M.R."/>
            <person name="Hittinger C.T."/>
            <person name="Goker M."/>
            <person name="Salamov A."/>
            <person name="Wisecaver J."/>
            <person name="Long T.M."/>
            <person name="Aerts A.L."/>
            <person name="Barry K."/>
            <person name="Choi C."/>
            <person name="Clum A."/>
            <person name="Coughlan A.Y."/>
            <person name="Deshpande S."/>
            <person name="Douglass A.P."/>
            <person name="Hanson S.J."/>
            <person name="Klenk H.-P."/>
            <person name="Labutti K."/>
            <person name="Lapidus A."/>
            <person name="Lindquist E."/>
            <person name="Lipzen A."/>
            <person name="Meier-Kolthoff J.P."/>
            <person name="Ohm R.A."/>
            <person name="Otillar R.P."/>
            <person name="Pangilinan J."/>
            <person name="Peng Y."/>
            <person name="Rokas A."/>
            <person name="Rosa C.A."/>
            <person name="Scheuner C."/>
            <person name="Sibirny A.A."/>
            <person name="Slot J.C."/>
            <person name="Stielow J.B."/>
            <person name="Sun H."/>
            <person name="Kurtzman C.P."/>
            <person name="Blackwell M."/>
            <person name="Grigoriev I.V."/>
            <person name="Jeffries T.W."/>
        </authorList>
    </citation>
    <scope>NUCLEOTIDE SEQUENCE [LARGE SCALE GENOMIC DNA]</scope>
    <source>
        <strain evidence="12">NRRL Y-1933</strain>
    </source>
</reference>
<dbReference type="PANTHER" id="PTHR12266">
    <property type="entry name" value="NA+/CA2+ K+ INDEPENDENT EXCHANGER"/>
    <property type="match status" value="1"/>
</dbReference>
<dbReference type="EMBL" id="KV454538">
    <property type="protein sequence ID" value="ODV69889.1"/>
    <property type="molecule type" value="Genomic_DNA"/>
</dbReference>
<feature type="transmembrane region" description="Helical" evidence="8">
    <location>
        <begin position="675"/>
        <end position="694"/>
    </location>
</feature>
<comment type="similarity">
    <text evidence="2">Belongs to the Ca(2+):cation antiporter (CaCA) (TC 2.A.19) family.</text>
</comment>
<dbReference type="GeneID" id="30998439"/>
<feature type="domain" description="Sodium/calcium exchanger membrane region" evidence="10">
    <location>
        <begin position="543"/>
        <end position="690"/>
    </location>
</feature>
<dbReference type="Proteomes" id="UP000095085">
    <property type="component" value="Unassembled WGS sequence"/>
</dbReference>
<dbReference type="STRING" id="984485.A0A1E4RRH4"/>
<evidence type="ECO:0000256" key="9">
    <source>
        <dbReference type="SAM" id="SignalP"/>
    </source>
</evidence>
<feature type="transmembrane region" description="Helical" evidence="8">
    <location>
        <begin position="90"/>
        <end position="113"/>
    </location>
</feature>
<feature type="compositionally biased region" description="Polar residues" evidence="7">
    <location>
        <begin position="375"/>
        <end position="404"/>
    </location>
</feature>
<feature type="transmembrane region" description="Helical" evidence="8">
    <location>
        <begin position="606"/>
        <end position="632"/>
    </location>
</feature>
<gene>
    <name evidence="11" type="ORF">HYPBUDRAFT_9207</name>
</gene>
<evidence type="ECO:0000256" key="6">
    <source>
        <dbReference type="ARBA" id="ARBA00023136"/>
    </source>
</evidence>
<sequence>MRFNWSLNLFVLFSFLAFRLSLCDAVAEINSQLTLNGTFSKNEQSVNCADTYTLPKDQQCQFVKEHCSSSDHLVSKINYLQIYYCHFNSLHFISMIPLVIGLITCFISLGITASDFLCPNLYTISKFLKLSDNLAGLTLLALGNGAPDVLSTYKAINVGLTDLAISELMGASLFITTVIIGSMAIIKPFSVPNDQFIRDVSFYLGVCVLVFISILWGKLTLINCILLLSTYIIYVVFVISNHTLQKLKIKKQLLILRSRSNYTPNVSHNIEGIDDIYLDNIASLPSIDELDNFDVHDVEFDNFLKTHDHDANTEHIPVHTGSYALKTLVKELSKHATHHHKQILLDDNHHRPLTAPGGSSRFAAQQYSDEDIFTPHTQPNPYNDDPSQSFEIPSQNNSSSLAHVDNSTGNSNVLHLVIRFWKLLTPDFDEFFEADFFNKCNFILCFPASVLLKSCTPVRDQLLVHAFYSKPEDESEEDFDFRSDKLLFLFQTVIAVNFIILNIWGLSVLNICICFAISGVSFIGTYSLYRINQPSQIINYIGSVVGFITSISWISIFATEIIGILKAFSVIFHLSDSILGITVFALGNSVGDLISNLTITKMGMPIMAFGACFGGPLLSLCSLGLIGIIILSNDGTITIGNLKTLTVTSGALVINVLIILISVPRNSWMLDRKIGSLLIVNWVLSTAICIILELI</sequence>
<dbReference type="GO" id="GO:0008324">
    <property type="term" value="F:monoatomic cation transmembrane transporter activity"/>
    <property type="evidence" value="ECO:0007669"/>
    <property type="project" value="TreeGrafter"/>
</dbReference>
<dbReference type="Pfam" id="PF01699">
    <property type="entry name" value="Na_Ca_ex"/>
    <property type="match status" value="2"/>
</dbReference>
<keyword evidence="6 8" id="KW-0472">Membrane</keyword>